<dbReference type="AlphaFoldDB" id="A0A1Y1XES1"/>
<comment type="caution">
    <text evidence="1">The sequence shown here is derived from an EMBL/GenBank/DDBJ whole genome shotgun (WGS) entry which is preliminary data.</text>
</comment>
<sequence>MPEARFELALLTKTHLECAALDRSAIPASYISLSCIKFGGESGRDSDKTI</sequence>
<name>A0A1Y1XES1_9FUNG</name>
<dbReference type="PROSITE" id="PS51257">
    <property type="entry name" value="PROKAR_LIPOPROTEIN"/>
    <property type="match status" value="1"/>
</dbReference>
<evidence type="ECO:0000313" key="2">
    <source>
        <dbReference type="Proteomes" id="UP000193944"/>
    </source>
</evidence>
<gene>
    <name evidence="1" type="ORF">BCR32DRAFT_277331</name>
</gene>
<proteinExistence type="predicted"/>
<accession>A0A1Y1XES1</accession>
<reference evidence="1 2" key="1">
    <citation type="submission" date="2016-08" db="EMBL/GenBank/DDBJ databases">
        <title>A Parts List for Fungal Cellulosomes Revealed by Comparative Genomics.</title>
        <authorList>
            <consortium name="DOE Joint Genome Institute"/>
            <person name="Haitjema C.H."/>
            <person name="Gilmore S.P."/>
            <person name="Henske J.K."/>
            <person name="Solomon K.V."/>
            <person name="De Groot R."/>
            <person name="Kuo A."/>
            <person name="Mondo S.J."/>
            <person name="Salamov A.A."/>
            <person name="Labutti K."/>
            <person name="Zhao Z."/>
            <person name="Chiniquy J."/>
            <person name="Barry K."/>
            <person name="Brewer H.M."/>
            <person name="Purvine S.O."/>
            <person name="Wright A.T."/>
            <person name="Boxma B."/>
            <person name="Van Alen T."/>
            <person name="Hackstein J.H."/>
            <person name="Baker S.E."/>
            <person name="Grigoriev I.V."/>
            <person name="O'Malley M.A."/>
        </authorList>
    </citation>
    <scope>NUCLEOTIDE SEQUENCE [LARGE SCALE GENOMIC DNA]</scope>
    <source>
        <strain evidence="1 2">S4</strain>
    </source>
</reference>
<evidence type="ECO:0000313" key="1">
    <source>
        <dbReference type="EMBL" id="ORX84260.1"/>
    </source>
</evidence>
<organism evidence="1 2">
    <name type="scientific">Anaeromyces robustus</name>
    <dbReference type="NCBI Taxonomy" id="1754192"/>
    <lineage>
        <taxon>Eukaryota</taxon>
        <taxon>Fungi</taxon>
        <taxon>Fungi incertae sedis</taxon>
        <taxon>Chytridiomycota</taxon>
        <taxon>Chytridiomycota incertae sedis</taxon>
        <taxon>Neocallimastigomycetes</taxon>
        <taxon>Neocallimastigales</taxon>
        <taxon>Neocallimastigaceae</taxon>
        <taxon>Anaeromyces</taxon>
    </lineage>
</organism>
<reference evidence="1 2" key="2">
    <citation type="submission" date="2016-08" db="EMBL/GenBank/DDBJ databases">
        <title>Pervasive Adenine N6-methylation of Active Genes in Fungi.</title>
        <authorList>
            <consortium name="DOE Joint Genome Institute"/>
            <person name="Mondo S.J."/>
            <person name="Dannebaum R.O."/>
            <person name="Kuo R.C."/>
            <person name="Labutti K."/>
            <person name="Haridas S."/>
            <person name="Kuo A."/>
            <person name="Salamov A."/>
            <person name="Ahrendt S.R."/>
            <person name="Lipzen A."/>
            <person name="Sullivan W."/>
            <person name="Andreopoulos W.B."/>
            <person name="Clum A."/>
            <person name="Lindquist E."/>
            <person name="Daum C."/>
            <person name="Ramamoorthy G.K."/>
            <person name="Gryganskyi A."/>
            <person name="Culley D."/>
            <person name="Magnuson J.K."/>
            <person name="James T.Y."/>
            <person name="O'Malley M.A."/>
            <person name="Stajich J.E."/>
            <person name="Spatafora J.W."/>
            <person name="Visel A."/>
            <person name="Grigoriev I.V."/>
        </authorList>
    </citation>
    <scope>NUCLEOTIDE SEQUENCE [LARGE SCALE GENOMIC DNA]</scope>
    <source>
        <strain evidence="1 2">S4</strain>
    </source>
</reference>
<dbReference type="Proteomes" id="UP000193944">
    <property type="component" value="Unassembled WGS sequence"/>
</dbReference>
<dbReference type="EMBL" id="MCFG01000056">
    <property type="protein sequence ID" value="ORX84260.1"/>
    <property type="molecule type" value="Genomic_DNA"/>
</dbReference>
<keyword evidence="2" id="KW-1185">Reference proteome</keyword>
<protein>
    <submittedName>
        <fullName evidence="1">Uncharacterized protein</fullName>
    </submittedName>
</protein>